<dbReference type="AlphaFoldDB" id="A0A7S2GYA9"/>
<sequence length="325" mass="36509">MKLAFAISGTVVMAMSAMSVPNTLRGLDENMEKIAIDKPGPPPFDPAELEEDKDFLVKPEDDASKTDEDHRALAVPRTQIVSNDDPGGYDYSYFSSSFTRIPGLSGFYFDFQSPPRPLKRMRVKSYTSQVHVAYYDYNLDDDFYWKVRATELPLGTSYHSTSGSSAYGCYTSSDLMSAYGKVPVLTGFDLEFNGLSTSNRPLDQVQVKLFKNGPKVRLTVCFSDSNDDDRFRYTVNYALVNELNVLYHGYSTGLQTDTGGSASQHCYSNYGMVLSGFDLRFKYATRNIDRIGIMMDGSTCTAYFDDDNDDDPYEWNVSYHLVTSI</sequence>
<name>A0A7S2GYA9_9STRA</name>
<dbReference type="EMBL" id="HBGV01003741">
    <property type="protein sequence ID" value="CAD9475185.1"/>
    <property type="molecule type" value="Transcribed_RNA"/>
</dbReference>
<reference evidence="1" key="1">
    <citation type="submission" date="2021-01" db="EMBL/GenBank/DDBJ databases">
        <authorList>
            <person name="Corre E."/>
            <person name="Pelletier E."/>
            <person name="Niang G."/>
            <person name="Scheremetjew M."/>
            <person name="Finn R."/>
            <person name="Kale V."/>
            <person name="Holt S."/>
            <person name="Cochrane G."/>
            <person name="Meng A."/>
            <person name="Brown T."/>
            <person name="Cohen L."/>
        </authorList>
    </citation>
    <scope>NUCLEOTIDE SEQUENCE</scope>
    <source>
        <strain evidence="1">CCMP826</strain>
    </source>
</reference>
<accession>A0A7S2GYA9</accession>
<protein>
    <submittedName>
        <fullName evidence="1">Uncharacterized protein</fullName>
    </submittedName>
</protein>
<organism evidence="1">
    <name type="scientific">Helicotheca tamesis</name>
    <dbReference type="NCBI Taxonomy" id="374047"/>
    <lineage>
        <taxon>Eukaryota</taxon>
        <taxon>Sar</taxon>
        <taxon>Stramenopiles</taxon>
        <taxon>Ochrophyta</taxon>
        <taxon>Bacillariophyta</taxon>
        <taxon>Mediophyceae</taxon>
        <taxon>Lithodesmiophycidae</taxon>
        <taxon>Lithodesmiales</taxon>
        <taxon>Lithodesmiaceae</taxon>
        <taxon>Helicotheca</taxon>
    </lineage>
</organism>
<proteinExistence type="predicted"/>
<gene>
    <name evidence="1" type="ORF">HTAM1171_LOCUS2289</name>
</gene>
<evidence type="ECO:0000313" key="1">
    <source>
        <dbReference type="EMBL" id="CAD9475185.1"/>
    </source>
</evidence>